<sequence length="567" mass="62867">MNPNAHRKDSNSHINNGYSDPGSYSNQFNKMNGMQAQQQPWTSQSPAFPHPFTPTGPRMQNNGWPQHQQQNQQPMPQIQIPNGGMPAAVPTMHPHVSPINAMGSNNTNSLGLLPANILQDVFRLSVPVGTSPNDDTLLVQVLKESTQRGQTYKQAIETLHGINNHSANLWKDYYLDHKTRLDNTISPAVISQAAAPPVEPAPKVRTVKKPSPYVPPPAPPKPKDVNASASSSSSRAPLPRRVVVKKERVSPKPFSPAPPPTKAASKRRTINSITAHEPTLNLKLLPPQADIKLPDPPSRPPTPPTRIIRGVNGGNRYTPEDKEFFLKSIHWELENNPELTKHDLCLLLSQKVPSHSVDSWKSYWSNAHELPDKIYASYDRVSEEEVRPKASVSAPVIKGRPKYVEESESESGSEASSVSGVNSVTDSDYDALEELLAADSDDEGGAGGPYTATDMKNLVVFLAEHPPNEKESVLWAEFHGQHPQRSDKSWREYHRRNEKELSKYVRKYRKRERAKKNATLPAQHGRPSWASTNGPLPSALKRKVSTVNYDGKFSKRAKDDGAMDESN</sequence>
<dbReference type="OrthoDB" id="3194584at2759"/>
<feature type="region of interest" description="Disordered" evidence="1">
    <location>
        <begin position="194"/>
        <end position="267"/>
    </location>
</feature>
<feature type="compositionally biased region" description="Basic and acidic residues" evidence="1">
    <location>
        <begin position="1"/>
        <end position="11"/>
    </location>
</feature>
<feature type="compositionally biased region" description="Low complexity" evidence="1">
    <location>
        <begin position="412"/>
        <end position="424"/>
    </location>
</feature>
<dbReference type="STRING" id="436010.A0A165ZGG5"/>
<dbReference type="AlphaFoldDB" id="A0A165ZGG5"/>
<dbReference type="EMBL" id="KV417678">
    <property type="protein sequence ID" value="KZP10558.1"/>
    <property type="molecule type" value="Genomic_DNA"/>
</dbReference>
<gene>
    <name evidence="2" type="ORF">FIBSPDRAFT_1051287</name>
</gene>
<evidence type="ECO:0000313" key="2">
    <source>
        <dbReference type="EMBL" id="KZP10558.1"/>
    </source>
</evidence>
<accession>A0A165ZGG5</accession>
<feature type="compositionally biased region" description="Polar residues" evidence="1">
    <location>
        <begin position="12"/>
        <end position="46"/>
    </location>
</feature>
<evidence type="ECO:0000313" key="3">
    <source>
        <dbReference type="Proteomes" id="UP000076532"/>
    </source>
</evidence>
<organism evidence="2 3">
    <name type="scientific">Athelia psychrophila</name>
    <dbReference type="NCBI Taxonomy" id="1759441"/>
    <lineage>
        <taxon>Eukaryota</taxon>
        <taxon>Fungi</taxon>
        <taxon>Dikarya</taxon>
        <taxon>Basidiomycota</taxon>
        <taxon>Agaricomycotina</taxon>
        <taxon>Agaricomycetes</taxon>
        <taxon>Agaricomycetidae</taxon>
        <taxon>Atheliales</taxon>
        <taxon>Atheliaceae</taxon>
        <taxon>Athelia</taxon>
    </lineage>
</organism>
<keyword evidence="3" id="KW-1185">Reference proteome</keyword>
<dbReference type="Proteomes" id="UP000076532">
    <property type="component" value="Unassembled WGS sequence"/>
</dbReference>
<evidence type="ECO:0000256" key="1">
    <source>
        <dbReference type="SAM" id="MobiDB-lite"/>
    </source>
</evidence>
<feature type="region of interest" description="Disordered" evidence="1">
    <location>
        <begin position="401"/>
        <end position="451"/>
    </location>
</feature>
<feature type="region of interest" description="Disordered" evidence="1">
    <location>
        <begin position="1"/>
        <end position="78"/>
    </location>
</feature>
<feature type="region of interest" description="Disordered" evidence="1">
    <location>
        <begin position="510"/>
        <end position="543"/>
    </location>
</feature>
<feature type="compositionally biased region" description="Low complexity" evidence="1">
    <location>
        <begin position="59"/>
        <end position="78"/>
    </location>
</feature>
<reference evidence="2 3" key="1">
    <citation type="journal article" date="2016" name="Mol. Biol. Evol.">
        <title>Comparative Genomics of Early-Diverging Mushroom-Forming Fungi Provides Insights into the Origins of Lignocellulose Decay Capabilities.</title>
        <authorList>
            <person name="Nagy L.G."/>
            <person name="Riley R."/>
            <person name="Tritt A."/>
            <person name="Adam C."/>
            <person name="Daum C."/>
            <person name="Floudas D."/>
            <person name="Sun H."/>
            <person name="Yadav J.S."/>
            <person name="Pangilinan J."/>
            <person name="Larsson K.H."/>
            <person name="Matsuura K."/>
            <person name="Barry K."/>
            <person name="Labutti K."/>
            <person name="Kuo R."/>
            <person name="Ohm R.A."/>
            <person name="Bhattacharya S.S."/>
            <person name="Shirouzu T."/>
            <person name="Yoshinaga Y."/>
            <person name="Martin F.M."/>
            <person name="Grigoriev I.V."/>
            <person name="Hibbett D.S."/>
        </authorList>
    </citation>
    <scope>NUCLEOTIDE SEQUENCE [LARGE SCALE GENOMIC DNA]</scope>
    <source>
        <strain evidence="2 3">CBS 109695</strain>
    </source>
</reference>
<protein>
    <submittedName>
        <fullName evidence="2">Uncharacterized protein</fullName>
    </submittedName>
</protein>
<proteinExistence type="predicted"/>
<feature type="compositionally biased region" description="Low complexity" evidence="1">
    <location>
        <begin position="227"/>
        <end position="241"/>
    </location>
</feature>
<name>A0A165ZGG5_9AGAM</name>